<evidence type="ECO:0000256" key="2">
    <source>
        <dbReference type="HAMAP-Rule" id="MF_00795"/>
    </source>
</evidence>
<reference evidence="3" key="1">
    <citation type="submission" date="2022-06" db="EMBL/GenBank/DDBJ databases">
        <authorList>
            <person name="Dietemann V."/>
            <person name="Ory F."/>
            <person name="Dainat B."/>
            <person name="Oberhansli S."/>
        </authorList>
    </citation>
    <scope>NUCLEOTIDE SEQUENCE</scope>
    <source>
        <strain evidence="3">Ena-SAMPLE-TAB-26-04-2022-14:26:32:270-5432</strain>
    </source>
</reference>
<dbReference type="InterPro" id="IPR036822">
    <property type="entry name" value="CutC-like_dom_sf"/>
</dbReference>
<evidence type="ECO:0000313" key="4">
    <source>
        <dbReference type="Proteomes" id="UP001154322"/>
    </source>
</evidence>
<sequence>MERGRVMEMKQVLLEVIGTTREEVVTAARNGADRIELITAITEGGLTPSLGLVHEAVEAVDIPVNVMIRPHSRSFMYDADDMRTIVADVRLIRSTGANAIVFGALTPEGTIDKAALEQVLEAADGLPMTFHRAVDETRDIYEALDVLLGYPQITSVLTSGGQPSALQATDVIAEMVRRAEGSSLSILAGSGLTVESVGGFIQETGVRHVHFGSNVRQGTRSLSPIDPERLSGLAELLRTV</sequence>
<dbReference type="InterPro" id="IPR005627">
    <property type="entry name" value="CutC-like"/>
</dbReference>
<dbReference type="PANTHER" id="PTHR12598">
    <property type="entry name" value="COPPER HOMEOSTASIS PROTEIN CUTC"/>
    <property type="match status" value="1"/>
</dbReference>
<evidence type="ECO:0000313" key="3">
    <source>
        <dbReference type="EMBL" id="CAH8243054.1"/>
    </source>
</evidence>
<dbReference type="Proteomes" id="UP001154322">
    <property type="component" value="Unassembled WGS sequence"/>
</dbReference>
<dbReference type="Pfam" id="PF03932">
    <property type="entry name" value="CutC"/>
    <property type="match status" value="1"/>
</dbReference>
<dbReference type="EMBL" id="CALYLO010000001">
    <property type="protein sequence ID" value="CAH8243054.1"/>
    <property type="molecule type" value="Genomic_DNA"/>
</dbReference>
<keyword evidence="2" id="KW-0963">Cytoplasm</keyword>
<protein>
    <recommendedName>
        <fullName evidence="2">PF03932 family protein CutC</fullName>
    </recommendedName>
</protein>
<comment type="caution">
    <text evidence="2">Once thought to be involved in copper homeostasis, experiments in E.coli have shown this is not the case.</text>
</comment>
<dbReference type="PANTHER" id="PTHR12598:SF0">
    <property type="entry name" value="COPPER HOMEOSTASIS PROTEIN CUTC HOMOLOG"/>
    <property type="match status" value="1"/>
</dbReference>
<dbReference type="HAMAP" id="MF_00795">
    <property type="entry name" value="CutC"/>
    <property type="match status" value="1"/>
</dbReference>
<accession>A0ABN8TXT1</accession>
<organism evidence="3 4">
    <name type="scientific">Paenibacillus melissococcoides</name>
    <dbReference type="NCBI Taxonomy" id="2912268"/>
    <lineage>
        <taxon>Bacteria</taxon>
        <taxon>Bacillati</taxon>
        <taxon>Bacillota</taxon>
        <taxon>Bacilli</taxon>
        <taxon>Bacillales</taxon>
        <taxon>Paenibacillaceae</taxon>
        <taxon>Paenibacillus</taxon>
    </lineage>
</organism>
<comment type="similarity">
    <text evidence="1 2">Belongs to the CutC family.</text>
</comment>
<keyword evidence="4" id="KW-1185">Reference proteome</keyword>
<gene>
    <name evidence="2" type="primary">cutC</name>
    <name evidence="3" type="ORF">WJ0W_000263</name>
</gene>
<dbReference type="RefSeq" id="WP_249725025.1">
    <property type="nucleotide sequence ID" value="NZ_AP031286.1"/>
</dbReference>
<dbReference type="Gene3D" id="3.20.20.380">
    <property type="entry name" value="Copper homeostasis (CutC) domain"/>
    <property type="match status" value="1"/>
</dbReference>
<comment type="subcellular location">
    <subcellularLocation>
        <location evidence="2">Cytoplasm</location>
    </subcellularLocation>
</comment>
<name>A0ABN8TXT1_9BACL</name>
<proteinExistence type="inferred from homology"/>
<comment type="caution">
    <text evidence="3">The sequence shown here is derived from an EMBL/GenBank/DDBJ whole genome shotgun (WGS) entry which is preliminary data.</text>
</comment>
<evidence type="ECO:0000256" key="1">
    <source>
        <dbReference type="ARBA" id="ARBA00007768"/>
    </source>
</evidence>
<dbReference type="SUPFAM" id="SSF110395">
    <property type="entry name" value="CutC-like"/>
    <property type="match status" value="1"/>
</dbReference>